<dbReference type="AlphaFoldDB" id="L7LAC9"/>
<dbReference type="InterPro" id="IPR026893">
    <property type="entry name" value="Tyr/Ser_Pase_IphP-type"/>
</dbReference>
<protein>
    <recommendedName>
        <fullName evidence="4">Tyrosine specific protein phosphatases domain-containing protein</fullName>
    </recommendedName>
</protein>
<dbReference type="Gene3D" id="3.90.190.10">
    <property type="entry name" value="Protein tyrosine phosphatase superfamily"/>
    <property type="match status" value="1"/>
</dbReference>
<sequence length="269" mass="29222">MTATATPGAPSPFRSLPNWRDLGYWPAADGKIVRPEMIYRTTEFLHTSDEDIKAVGELGLATIVDLRTTGERAACPDPVYPGIGPLWLNILEDSPEMGGANPAQFISDPAAIKSLTVDFARKVMIQTYRELVTSDSALKRYREFYILLLDDDVTPTAFHCTTGKDRTGWLAAGFLSLMGVSAEDVYADYLLTNARLLPALAPILDKLTAAGADKEALTLVLGVDASYLDEAFAALTQRWGTLENYFAAGLGIDAAGQQALRDRYLIDPA</sequence>
<dbReference type="EMBL" id="BANT01000014">
    <property type="protein sequence ID" value="GAC56968.1"/>
    <property type="molecule type" value="Genomic_DNA"/>
</dbReference>
<evidence type="ECO:0000313" key="3">
    <source>
        <dbReference type="Proteomes" id="UP000053405"/>
    </source>
</evidence>
<dbReference type="InterPro" id="IPR016130">
    <property type="entry name" value="Tyr_Pase_AS"/>
</dbReference>
<dbReference type="RefSeq" id="WP_005938214.1">
    <property type="nucleotide sequence ID" value="NZ_ATVK01000046.1"/>
</dbReference>
<gene>
    <name evidence="2" type="ORF">GOHSU_14_01350</name>
</gene>
<dbReference type="PANTHER" id="PTHR31126:SF1">
    <property type="entry name" value="TYROSINE SPECIFIC PROTEIN PHOSPHATASES DOMAIN-CONTAINING PROTEIN"/>
    <property type="match status" value="1"/>
</dbReference>
<dbReference type="Proteomes" id="UP000053405">
    <property type="component" value="Unassembled WGS sequence"/>
</dbReference>
<evidence type="ECO:0000313" key="2">
    <source>
        <dbReference type="EMBL" id="GAC56968.1"/>
    </source>
</evidence>
<evidence type="ECO:0008006" key="4">
    <source>
        <dbReference type="Google" id="ProtNLM"/>
    </source>
</evidence>
<dbReference type="OrthoDB" id="1188001at2"/>
<dbReference type="PANTHER" id="PTHR31126">
    <property type="entry name" value="TYROSINE-PROTEIN PHOSPHATASE"/>
    <property type="match status" value="1"/>
</dbReference>
<accession>L7LAC9</accession>
<dbReference type="GO" id="GO:0004721">
    <property type="term" value="F:phosphoprotein phosphatase activity"/>
    <property type="evidence" value="ECO:0007669"/>
    <property type="project" value="InterPro"/>
</dbReference>
<reference evidence="2 3" key="1">
    <citation type="submission" date="2012-12" db="EMBL/GenBank/DDBJ databases">
        <title>Whole genome shotgun sequence of Gordonia hirsuta NBRC 16056.</title>
        <authorList>
            <person name="Isaki-Nakamura S."/>
            <person name="Hosoyama A."/>
            <person name="Tsuchikane K."/>
            <person name="Katsumata H."/>
            <person name="Baba S."/>
            <person name="Yamazaki S."/>
            <person name="Fujita N."/>
        </authorList>
    </citation>
    <scope>NUCLEOTIDE SEQUENCE [LARGE SCALE GENOMIC DNA]</scope>
    <source>
        <strain evidence="2 3">NBRC 16056</strain>
    </source>
</reference>
<dbReference type="SUPFAM" id="SSF52799">
    <property type="entry name" value="(Phosphotyrosine protein) phosphatases II"/>
    <property type="match status" value="1"/>
</dbReference>
<keyword evidence="3" id="KW-1185">Reference proteome</keyword>
<dbReference type="InterPro" id="IPR029021">
    <property type="entry name" value="Prot-tyrosine_phosphatase-like"/>
</dbReference>
<dbReference type="STRING" id="1121927.GOHSU_14_01350"/>
<comment type="caution">
    <text evidence="2">The sequence shown here is derived from an EMBL/GenBank/DDBJ whole genome shotgun (WGS) entry which is preliminary data.</text>
</comment>
<proteinExistence type="inferred from homology"/>
<dbReference type="Pfam" id="PF13350">
    <property type="entry name" value="Y_phosphatase3"/>
    <property type="match status" value="1"/>
</dbReference>
<organism evidence="2 3">
    <name type="scientific">Gordonia hirsuta DSM 44140 = NBRC 16056</name>
    <dbReference type="NCBI Taxonomy" id="1121927"/>
    <lineage>
        <taxon>Bacteria</taxon>
        <taxon>Bacillati</taxon>
        <taxon>Actinomycetota</taxon>
        <taxon>Actinomycetes</taxon>
        <taxon>Mycobacteriales</taxon>
        <taxon>Gordoniaceae</taxon>
        <taxon>Gordonia</taxon>
    </lineage>
</organism>
<name>L7LAC9_9ACTN</name>
<evidence type="ECO:0000256" key="1">
    <source>
        <dbReference type="ARBA" id="ARBA00009580"/>
    </source>
</evidence>
<dbReference type="PROSITE" id="PS00383">
    <property type="entry name" value="TYR_PHOSPHATASE_1"/>
    <property type="match status" value="1"/>
</dbReference>
<dbReference type="eggNOG" id="COG2365">
    <property type="taxonomic scope" value="Bacteria"/>
</dbReference>
<comment type="similarity">
    <text evidence="1">Belongs to the protein-tyrosine phosphatase family.</text>
</comment>